<dbReference type="PROSITE" id="PS50894">
    <property type="entry name" value="HPT"/>
    <property type="match status" value="1"/>
</dbReference>
<comment type="caution">
    <text evidence="21">The sequence shown here is derived from an EMBL/GenBank/DDBJ whole genome shotgun (WGS) entry which is preliminary data.</text>
</comment>
<evidence type="ECO:0000256" key="6">
    <source>
        <dbReference type="ARBA" id="ARBA00022679"/>
    </source>
</evidence>
<dbReference type="PRINTS" id="PR00344">
    <property type="entry name" value="BCTRLSENSOR"/>
</dbReference>
<keyword evidence="13 17" id="KW-0472">Membrane</keyword>
<dbReference type="Gene3D" id="3.40.50.2300">
    <property type="match status" value="1"/>
</dbReference>
<dbReference type="EC" id="2.7.13.3" evidence="3"/>
<evidence type="ECO:0000256" key="16">
    <source>
        <dbReference type="SAM" id="Coils"/>
    </source>
</evidence>
<sequence length="869" mass="97995">MKQADSKMVIQKRKNVNWRLWLLGLVSVFFLIISVLLYLKITDQQDKLSSPAEENALRAVHQVEKEILRLQVELLNYFAEPSPNNDVLLRYDILYSRMVLMNEGSLFHFFNQIDGLRAEIIKLTDAISALEPFFTSKDSFSESVNILVPRLTEAIDINQHIELLVVRFDADLDTRARENLVSLYGFFSYLLGFLVLSVAALVVELVLQNKRIDKEHNQTLKIASELELAVERAESATRAKSDFLATMSHEIRTPMNGIIGLGHLLKNTQLTEEQTEYLVNMQRSADNLLIIINDILDFSKVESGKLEVEEADFHLDTLLEQIYVINSFKAQEKSLLLSVERDFSIPDVLHGDALRINQVLMNLVGNAVKFTNTGNVSLIVRTEQTDDKAYLVFVVKDSGIGIGEEKIESLFDAFIQGDTSTTRQFGGTGLGLAIARRFANLLGGGIRVTSEVGKGSEFSFYVPLAHASSKQTTRTKDKQLRIGLFGMREGLNTHLLDNGYDYLFIDEHSEELNQPDAFMDKLIIVPNPAKNLKTQLVDLMQQHPRLKNTPCLVLSNEGQEDYDRQGNVHYLGGFITPMSVLEHLSNRLVSSGWLDQHTNNFVERHDYFLDKRILIVEDHPINAQIVSQLLTNQSAEVLLAENGEEAISCLKNSQIDLVLMDIQMPVLDGYSATMQIRKNPHWLSIPIIAMTANAMQGDREKAIKAGMNDYLTKPISPEKLYECILKWLAISVEEEDIINLLTITAMVELGDWPQKIPGIHIEQALKESGCDREEFQRLLDRFSKDLQSVLEQLTALHQQTLNLVEIRFIGHRLKGSAYAIGAFDLAALAKELEFISDNISMDDYGLQLEKLSTEASTVLASIQSLISEV</sequence>
<evidence type="ECO:0000256" key="8">
    <source>
        <dbReference type="ARBA" id="ARBA00022741"/>
    </source>
</evidence>
<dbReference type="InterPro" id="IPR003661">
    <property type="entry name" value="HisK_dim/P_dom"/>
</dbReference>
<evidence type="ECO:0000256" key="12">
    <source>
        <dbReference type="ARBA" id="ARBA00023012"/>
    </source>
</evidence>
<feature type="transmembrane region" description="Helical" evidence="17">
    <location>
        <begin position="186"/>
        <end position="207"/>
    </location>
</feature>
<feature type="domain" description="Response regulatory" evidence="19">
    <location>
        <begin position="612"/>
        <end position="728"/>
    </location>
</feature>
<dbReference type="GO" id="GO:0005524">
    <property type="term" value="F:ATP binding"/>
    <property type="evidence" value="ECO:0007669"/>
    <property type="project" value="UniProtKB-KW"/>
</dbReference>
<name>A0A934JQK2_9GAMM</name>
<keyword evidence="11 17" id="KW-1133">Transmembrane helix</keyword>
<feature type="domain" description="Histidine kinase" evidence="18">
    <location>
        <begin position="246"/>
        <end position="466"/>
    </location>
</feature>
<dbReference type="SMART" id="SM00448">
    <property type="entry name" value="REC"/>
    <property type="match status" value="1"/>
</dbReference>
<dbReference type="Gene3D" id="3.30.565.10">
    <property type="entry name" value="Histidine kinase-like ATPase, C-terminal domain"/>
    <property type="match status" value="1"/>
</dbReference>
<dbReference type="Proteomes" id="UP000628710">
    <property type="component" value="Unassembled WGS sequence"/>
</dbReference>
<keyword evidence="22" id="KW-1185">Reference proteome</keyword>
<keyword evidence="7 17" id="KW-0812">Transmembrane</keyword>
<dbReference type="InterPro" id="IPR004358">
    <property type="entry name" value="Sig_transdc_His_kin-like_C"/>
</dbReference>
<evidence type="ECO:0000256" key="15">
    <source>
        <dbReference type="PROSITE-ProRule" id="PRU00169"/>
    </source>
</evidence>
<dbReference type="PANTHER" id="PTHR45339:SF1">
    <property type="entry name" value="HYBRID SIGNAL TRANSDUCTION HISTIDINE KINASE J"/>
    <property type="match status" value="1"/>
</dbReference>
<dbReference type="PROSITE" id="PS50110">
    <property type="entry name" value="RESPONSE_REGULATORY"/>
    <property type="match status" value="1"/>
</dbReference>
<dbReference type="CDD" id="cd16922">
    <property type="entry name" value="HATPase_EvgS-ArcB-TorS-like"/>
    <property type="match status" value="1"/>
</dbReference>
<dbReference type="FunFam" id="3.30.565.10:FF:000010">
    <property type="entry name" value="Sensor histidine kinase RcsC"/>
    <property type="match status" value="1"/>
</dbReference>
<dbReference type="GO" id="GO:0005886">
    <property type="term" value="C:plasma membrane"/>
    <property type="evidence" value="ECO:0007669"/>
    <property type="project" value="UniProtKB-SubCell"/>
</dbReference>
<dbReference type="InterPro" id="IPR011006">
    <property type="entry name" value="CheY-like_superfamily"/>
</dbReference>
<evidence type="ECO:0000256" key="4">
    <source>
        <dbReference type="ARBA" id="ARBA00022475"/>
    </source>
</evidence>
<feature type="modified residue" description="Phosphohistidine" evidence="14">
    <location>
        <position position="811"/>
    </location>
</feature>
<reference evidence="21" key="1">
    <citation type="submission" date="2020-12" db="EMBL/GenBank/DDBJ databases">
        <title>Marinomonas arctica sp. nov., a psychrotolerant bacterium isolated from the Arctic.</title>
        <authorList>
            <person name="Zhang Y."/>
        </authorList>
    </citation>
    <scope>NUCLEOTIDE SEQUENCE</scope>
    <source>
        <strain evidence="21">C1424</strain>
    </source>
</reference>
<dbReference type="SUPFAM" id="SSF47226">
    <property type="entry name" value="Histidine-containing phosphotransfer domain, HPT domain"/>
    <property type="match status" value="1"/>
</dbReference>
<keyword evidence="4" id="KW-1003">Cell membrane</keyword>
<evidence type="ECO:0000313" key="21">
    <source>
        <dbReference type="EMBL" id="MBJ7538244.1"/>
    </source>
</evidence>
<evidence type="ECO:0000256" key="14">
    <source>
        <dbReference type="PROSITE-ProRule" id="PRU00110"/>
    </source>
</evidence>
<dbReference type="CDD" id="cd00082">
    <property type="entry name" value="HisKA"/>
    <property type="match status" value="1"/>
</dbReference>
<evidence type="ECO:0000259" key="19">
    <source>
        <dbReference type="PROSITE" id="PS50110"/>
    </source>
</evidence>
<feature type="domain" description="HPt" evidence="20">
    <location>
        <begin position="771"/>
        <end position="869"/>
    </location>
</feature>
<organism evidence="21 22">
    <name type="scientific">Marinomonas transparens</name>
    <dbReference type="NCBI Taxonomy" id="2795388"/>
    <lineage>
        <taxon>Bacteria</taxon>
        <taxon>Pseudomonadati</taxon>
        <taxon>Pseudomonadota</taxon>
        <taxon>Gammaproteobacteria</taxon>
        <taxon>Oceanospirillales</taxon>
        <taxon>Oceanospirillaceae</taxon>
        <taxon>Marinomonas</taxon>
    </lineage>
</organism>
<evidence type="ECO:0000256" key="7">
    <source>
        <dbReference type="ARBA" id="ARBA00022692"/>
    </source>
</evidence>
<dbReference type="SUPFAM" id="SSF47384">
    <property type="entry name" value="Homodimeric domain of signal transducing histidine kinase"/>
    <property type="match status" value="1"/>
</dbReference>
<keyword evidence="10" id="KW-0067">ATP-binding</keyword>
<gene>
    <name evidence="21" type="ORF">I8J31_11210</name>
</gene>
<feature type="transmembrane region" description="Helical" evidence="17">
    <location>
        <begin position="20"/>
        <end position="39"/>
    </location>
</feature>
<evidence type="ECO:0000259" key="18">
    <source>
        <dbReference type="PROSITE" id="PS50109"/>
    </source>
</evidence>
<dbReference type="InterPro" id="IPR005467">
    <property type="entry name" value="His_kinase_dom"/>
</dbReference>
<dbReference type="PANTHER" id="PTHR45339">
    <property type="entry name" value="HYBRID SIGNAL TRANSDUCTION HISTIDINE KINASE J"/>
    <property type="match status" value="1"/>
</dbReference>
<comment type="subcellular location">
    <subcellularLocation>
        <location evidence="2">Cell membrane</location>
        <topology evidence="2">Multi-pass membrane protein</topology>
    </subcellularLocation>
</comment>
<evidence type="ECO:0000256" key="9">
    <source>
        <dbReference type="ARBA" id="ARBA00022777"/>
    </source>
</evidence>
<dbReference type="RefSeq" id="WP_199468649.1">
    <property type="nucleotide sequence ID" value="NZ_JAEMNX010000011.1"/>
</dbReference>
<dbReference type="InterPro" id="IPR036890">
    <property type="entry name" value="HATPase_C_sf"/>
</dbReference>
<evidence type="ECO:0000256" key="2">
    <source>
        <dbReference type="ARBA" id="ARBA00004651"/>
    </source>
</evidence>
<comment type="catalytic activity">
    <reaction evidence="1">
        <text>ATP + protein L-histidine = ADP + protein N-phospho-L-histidine.</text>
        <dbReference type="EC" id="2.7.13.3"/>
    </reaction>
</comment>
<dbReference type="InterPro" id="IPR008207">
    <property type="entry name" value="Sig_transdc_His_kin_Hpt_dom"/>
</dbReference>
<evidence type="ECO:0000313" key="22">
    <source>
        <dbReference type="Proteomes" id="UP000628710"/>
    </source>
</evidence>
<dbReference type="Gene3D" id="1.10.287.130">
    <property type="match status" value="1"/>
</dbReference>
<dbReference type="Pfam" id="PF02518">
    <property type="entry name" value="HATPase_c"/>
    <property type="match status" value="1"/>
</dbReference>
<keyword evidence="5 15" id="KW-0597">Phosphoprotein</keyword>
<evidence type="ECO:0000259" key="20">
    <source>
        <dbReference type="PROSITE" id="PS50894"/>
    </source>
</evidence>
<keyword evidence="12" id="KW-0902">Two-component regulatory system</keyword>
<dbReference type="SMART" id="SM00388">
    <property type="entry name" value="HisKA"/>
    <property type="match status" value="1"/>
</dbReference>
<dbReference type="InterPro" id="IPR003594">
    <property type="entry name" value="HATPase_dom"/>
</dbReference>
<feature type="coiled-coil region" evidence="16">
    <location>
        <begin position="772"/>
        <end position="799"/>
    </location>
</feature>
<evidence type="ECO:0000256" key="11">
    <source>
        <dbReference type="ARBA" id="ARBA00022989"/>
    </source>
</evidence>
<evidence type="ECO:0000256" key="13">
    <source>
        <dbReference type="ARBA" id="ARBA00023136"/>
    </source>
</evidence>
<evidence type="ECO:0000256" key="3">
    <source>
        <dbReference type="ARBA" id="ARBA00012438"/>
    </source>
</evidence>
<dbReference type="CDD" id="cd17546">
    <property type="entry name" value="REC_hyHK_CKI1_RcsC-like"/>
    <property type="match status" value="1"/>
</dbReference>
<keyword evidence="16" id="KW-0175">Coiled coil</keyword>
<dbReference type="Pfam" id="PF01627">
    <property type="entry name" value="Hpt"/>
    <property type="match status" value="1"/>
</dbReference>
<dbReference type="SMART" id="SM00387">
    <property type="entry name" value="HATPase_c"/>
    <property type="match status" value="1"/>
</dbReference>
<feature type="modified residue" description="4-aspartylphosphate" evidence="15">
    <location>
        <position position="661"/>
    </location>
</feature>
<dbReference type="SUPFAM" id="SSF55874">
    <property type="entry name" value="ATPase domain of HSP90 chaperone/DNA topoisomerase II/histidine kinase"/>
    <property type="match status" value="1"/>
</dbReference>
<dbReference type="Pfam" id="PF00512">
    <property type="entry name" value="HisKA"/>
    <property type="match status" value="1"/>
</dbReference>
<dbReference type="SUPFAM" id="SSF52172">
    <property type="entry name" value="CheY-like"/>
    <property type="match status" value="1"/>
</dbReference>
<evidence type="ECO:0000256" key="1">
    <source>
        <dbReference type="ARBA" id="ARBA00000085"/>
    </source>
</evidence>
<evidence type="ECO:0000256" key="10">
    <source>
        <dbReference type="ARBA" id="ARBA00022840"/>
    </source>
</evidence>
<keyword evidence="6" id="KW-0808">Transferase</keyword>
<keyword evidence="9" id="KW-0418">Kinase</keyword>
<dbReference type="InterPro" id="IPR036097">
    <property type="entry name" value="HisK_dim/P_sf"/>
</dbReference>
<evidence type="ECO:0000256" key="5">
    <source>
        <dbReference type="ARBA" id="ARBA00022553"/>
    </source>
</evidence>
<dbReference type="GO" id="GO:0000155">
    <property type="term" value="F:phosphorelay sensor kinase activity"/>
    <property type="evidence" value="ECO:0007669"/>
    <property type="project" value="InterPro"/>
</dbReference>
<dbReference type="FunFam" id="1.10.287.130:FF:000003">
    <property type="entry name" value="Histidine kinase"/>
    <property type="match status" value="1"/>
</dbReference>
<dbReference type="PROSITE" id="PS50109">
    <property type="entry name" value="HIS_KIN"/>
    <property type="match status" value="1"/>
</dbReference>
<evidence type="ECO:0000256" key="17">
    <source>
        <dbReference type="SAM" id="Phobius"/>
    </source>
</evidence>
<accession>A0A934JQK2</accession>
<dbReference type="EMBL" id="JAEMNX010000011">
    <property type="protein sequence ID" value="MBJ7538244.1"/>
    <property type="molecule type" value="Genomic_DNA"/>
</dbReference>
<dbReference type="Gene3D" id="1.20.120.160">
    <property type="entry name" value="HPT domain"/>
    <property type="match status" value="1"/>
</dbReference>
<dbReference type="Pfam" id="PF00072">
    <property type="entry name" value="Response_reg"/>
    <property type="match status" value="1"/>
</dbReference>
<dbReference type="InterPro" id="IPR001789">
    <property type="entry name" value="Sig_transdc_resp-reg_receiver"/>
</dbReference>
<dbReference type="AlphaFoldDB" id="A0A934JQK2"/>
<dbReference type="InterPro" id="IPR036641">
    <property type="entry name" value="HPT_dom_sf"/>
</dbReference>
<proteinExistence type="predicted"/>
<keyword evidence="8" id="KW-0547">Nucleotide-binding</keyword>
<protein>
    <recommendedName>
        <fullName evidence="3">histidine kinase</fullName>
        <ecNumber evidence="3">2.7.13.3</ecNumber>
    </recommendedName>
</protein>